<dbReference type="EMBL" id="JACXSI010000045">
    <property type="protein sequence ID" value="MBD3109817.1"/>
    <property type="molecule type" value="Genomic_DNA"/>
</dbReference>
<dbReference type="Proteomes" id="UP000602076">
    <property type="component" value="Unassembled WGS sequence"/>
</dbReference>
<protein>
    <submittedName>
        <fullName evidence="4">M15 family metallopeptidase</fullName>
    </submittedName>
</protein>
<feature type="chain" id="PRO_5038473995" evidence="2">
    <location>
        <begin position="22"/>
        <end position="264"/>
    </location>
</feature>
<feature type="compositionally biased region" description="Polar residues" evidence="1">
    <location>
        <begin position="32"/>
        <end position="46"/>
    </location>
</feature>
<feature type="domain" description="D-alanyl-D-alanine carboxypeptidase-like core" evidence="3">
    <location>
        <begin position="113"/>
        <end position="240"/>
    </location>
</feature>
<evidence type="ECO:0000256" key="2">
    <source>
        <dbReference type="SAM" id="SignalP"/>
    </source>
</evidence>
<dbReference type="SUPFAM" id="SSF55166">
    <property type="entry name" value="Hedgehog/DD-peptidase"/>
    <property type="match status" value="1"/>
</dbReference>
<dbReference type="GO" id="GO:0006508">
    <property type="term" value="P:proteolysis"/>
    <property type="evidence" value="ECO:0007669"/>
    <property type="project" value="InterPro"/>
</dbReference>
<evidence type="ECO:0000313" key="5">
    <source>
        <dbReference type="Proteomes" id="UP000602076"/>
    </source>
</evidence>
<dbReference type="InterPro" id="IPR009045">
    <property type="entry name" value="Zn_M74/Hedgehog-like"/>
</dbReference>
<evidence type="ECO:0000256" key="1">
    <source>
        <dbReference type="SAM" id="MobiDB-lite"/>
    </source>
</evidence>
<reference evidence="4" key="1">
    <citation type="submission" date="2020-09" db="EMBL/GenBank/DDBJ databases">
        <title>Bacillus faecalis sp. nov., a moderately halophilic bacterium isolated from cow faeces.</title>
        <authorList>
            <person name="Jiang L."/>
            <person name="Lee J."/>
        </authorList>
    </citation>
    <scope>NUCLEOTIDE SEQUENCE</scope>
    <source>
        <strain evidence="4">AGMB 02131</strain>
    </source>
</reference>
<dbReference type="PANTHER" id="PTHR34385">
    <property type="entry name" value="D-ALANYL-D-ALANINE CARBOXYPEPTIDASE"/>
    <property type="match status" value="1"/>
</dbReference>
<proteinExistence type="predicted"/>
<sequence>MIKTKITIALAALLLVTGCQGQESSEKEQSAETELSSEQISGSQKQADNTLTLPAQYFNQVKEVGGKNVIQNYENILALVNKTYYLPDTYIPSDLVRADVEYSFGDAEVEKALLRQEAAVALEKMFTAADDDSIELYAVSGYRSYVRQEEVFNAEVERSGEEYALSVVAVPGQSEHQTGLAMDISARSVEFELTESLKDTAEGQWLAEHAHEYGFILRYPEGKEEITGYSFEPWHFRYVGTNIAQTIYDKKLTLEEYFEIVKEI</sequence>
<dbReference type="CDD" id="cd14852">
    <property type="entry name" value="LD-carboxypeptidase"/>
    <property type="match status" value="1"/>
</dbReference>
<gene>
    <name evidence="4" type="ORF">IEO70_15865</name>
</gene>
<dbReference type="AlphaFoldDB" id="A0A927CY18"/>
<dbReference type="Pfam" id="PF02557">
    <property type="entry name" value="VanY"/>
    <property type="match status" value="1"/>
</dbReference>
<organism evidence="4 5">
    <name type="scientific">Peribacillus faecalis</name>
    <dbReference type="NCBI Taxonomy" id="2772559"/>
    <lineage>
        <taxon>Bacteria</taxon>
        <taxon>Bacillati</taxon>
        <taxon>Bacillota</taxon>
        <taxon>Bacilli</taxon>
        <taxon>Bacillales</taxon>
        <taxon>Bacillaceae</taxon>
        <taxon>Peribacillus</taxon>
    </lineage>
</organism>
<dbReference type="PROSITE" id="PS51257">
    <property type="entry name" value="PROKAR_LIPOPROTEIN"/>
    <property type="match status" value="1"/>
</dbReference>
<evidence type="ECO:0000259" key="3">
    <source>
        <dbReference type="Pfam" id="PF02557"/>
    </source>
</evidence>
<accession>A0A927CY18</accession>
<dbReference type="InterPro" id="IPR052179">
    <property type="entry name" value="DD-CPase-like"/>
</dbReference>
<dbReference type="Gene3D" id="3.30.1380.10">
    <property type="match status" value="1"/>
</dbReference>
<dbReference type="InterPro" id="IPR003709">
    <property type="entry name" value="VanY-like_core_dom"/>
</dbReference>
<feature type="signal peptide" evidence="2">
    <location>
        <begin position="1"/>
        <end position="21"/>
    </location>
</feature>
<feature type="region of interest" description="Disordered" evidence="1">
    <location>
        <begin position="25"/>
        <end position="46"/>
    </location>
</feature>
<dbReference type="RefSeq" id="WP_190999349.1">
    <property type="nucleotide sequence ID" value="NZ_JACXSI010000045.1"/>
</dbReference>
<name>A0A927CY18_9BACI</name>
<evidence type="ECO:0000313" key="4">
    <source>
        <dbReference type="EMBL" id="MBD3109817.1"/>
    </source>
</evidence>
<comment type="caution">
    <text evidence="4">The sequence shown here is derived from an EMBL/GenBank/DDBJ whole genome shotgun (WGS) entry which is preliminary data.</text>
</comment>
<keyword evidence="5" id="KW-1185">Reference proteome</keyword>
<dbReference type="InterPro" id="IPR058193">
    <property type="entry name" value="VanY/YodJ_core_dom"/>
</dbReference>
<keyword evidence="2" id="KW-0732">Signal</keyword>
<dbReference type="GO" id="GO:0008233">
    <property type="term" value="F:peptidase activity"/>
    <property type="evidence" value="ECO:0007669"/>
    <property type="project" value="InterPro"/>
</dbReference>
<dbReference type="PANTHER" id="PTHR34385:SF1">
    <property type="entry name" value="PEPTIDOGLYCAN L-ALANYL-D-GLUTAMATE ENDOPEPTIDASE CWLK"/>
    <property type="match status" value="1"/>
</dbReference>